<dbReference type="PANTHER" id="PTHR45339">
    <property type="entry name" value="HYBRID SIGNAL TRANSDUCTION HISTIDINE KINASE J"/>
    <property type="match status" value="1"/>
</dbReference>
<evidence type="ECO:0000256" key="2">
    <source>
        <dbReference type="PROSITE-ProRule" id="PRU00169"/>
    </source>
</evidence>
<evidence type="ECO:0000313" key="4">
    <source>
        <dbReference type="EMBL" id="RDV14235.1"/>
    </source>
</evidence>
<comment type="caution">
    <text evidence="4">The sequence shown here is derived from an EMBL/GenBank/DDBJ whole genome shotgun (WGS) entry which is preliminary data.</text>
</comment>
<dbReference type="SUPFAM" id="SSF52172">
    <property type="entry name" value="CheY-like"/>
    <property type="match status" value="1"/>
</dbReference>
<dbReference type="Gene3D" id="3.40.50.2300">
    <property type="match status" value="1"/>
</dbReference>
<dbReference type="PANTHER" id="PTHR45339:SF3">
    <property type="entry name" value="HISTIDINE KINASE"/>
    <property type="match status" value="1"/>
</dbReference>
<dbReference type="GO" id="GO:0005886">
    <property type="term" value="C:plasma membrane"/>
    <property type="evidence" value="ECO:0007669"/>
    <property type="project" value="UniProtKB-SubCell"/>
</dbReference>
<reference evidence="5" key="1">
    <citation type="submission" date="2018-08" db="EMBL/GenBank/DDBJ databases">
        <authorList>
            <person name="Liu Z.-W."/>
            <person name="Du Z.-J."/>
        </authorList>
    </citation>
    <scope>NUCLEOTIDE SEQUENCE [LARGE SCALE GENOMIC DNA]</scope>
    <source>
        <strain evidence="5">H4X</strain>
    </source>
</reference>
<dbReference type="Proteomes" id="UP000256708">
    <property type="component" value="Unassembled WGS sequence"/>
</dbReference>
<dbReference type="InterPro" id="IPR036641">
    <property type="entry name" value="HPT_dom_sf"/>
</dbReference>
<dbReference type="GO" id="GO:0000160">
    <property type="term" value="P:phosphorelay signal transduction system"/>
    <property type="evidence" value="ECO:0007669"/>
    <property type="project" value="InterPro"/>
</dbReference>
<sequence>MSPGTWKSGGDVEVAENGAEAIEKVKQQEYELVLMDLHMPDMDGYEATSRIRNLGEEKYRLLPVIALSASAGHDYEKRMEDAGIDDFVSKPFNPTKLQGKIAYYTLSTSQKPKQDAESKNEAATVWQPKLHTADEPTFTLENFEELLADDEEDLEELARMTIHNFENYKREFQTALVSNDLKEYKASSHKIKTTVELLRAAKLQLAITKGIHFMEGDAEDQRLMKRISQEINHELNAVIHGLKEIQKSRWHRTGSRNTP</sequence>
<evidence type="ECO:0000256" key="1">
    <source>
        <dbReference type="ARBA" id="ARBA00022553"/>
    </source>
</evidence>
<organism evidence="4 5">
    <name type="scientific">Pontibacter diazotrophicus</name>
    <dbReference type="NCBI Taxonomy" id="1400979"/>
    <lineage>
        <taxon>Bacteria</taxon>
        <taxon>Pseudomonadati</taxon>
        <taxon>Bacteroidota</taxon>
        <taxon>Cytophagia</taxon>
        <taxon>Cytophagales</taxon>
        <taxon>Hymenobacteraceae</taxon>
        <taxon>Pontibacter</taxon>
    </lineage>
</organism>
<dbReference type="Pfam" id="PF00072">
    <property type="entry name" value="Response_reg"/>
    <property type="match status" value="1"/>
</dbReference>
<dbReference type="EMBL" id="QRGR01000017">
    <property type="protein sequence ID" value="RDV14235.1"/>
    <property type="molecule type" value="Genomic_DNA"/>
</dbReference>
<dbReference type="InterPro" id="IPR001789">
    <property type="entry name" value="Sig_transdc_resp-reg_receiver"/>
</dbReference>
<feature type="modified residue" description="4-aspartylphosphate" evidence="2">
    <location>
        <position position="36"/>
    </location>
</feature>
<feature type="domain" description="Response regulatory" evidence="3">
    <location>
        <begin position="1"/>
        <end position="105"/>
    </location>
</feature>
<gene>
    <name evidence="4" type="ORF">DXT99_15700</name>
</gene>
<dbReference type="OrthoDB" id="9796457at2"/>
<keyword evidence="1 2" id="KW-0597">Phosphoprotein</keyword>
<dbReference type="SUPFAM" id="SSF47226">
    <property type="entry name" value="Histidine-containing phosphotransfer domain, HPT domain"/>
    <property type="match status" value="1"/>
</dbReference>
<protein>
    <submittedName>
        <fullName evidence="4">Response regulator</fullName>
    </submittedName>
</protein>
<dbReference type="AlphaFoldDB" id="A0A3D8L9Z6"/>
<evidence type="ECO:0000259" key="3">
    <source>
        <dbReference type="PROSITE" id="PS50110"/>
    </source>
</evidence>
<dbReference type="CDD" id="cd17546">
    <property type="entry name" value="REC_hyHK_CKI1_RcsC-like"/>
    <property type="match status" value="1"/>
</dbReference>
<evidence type="ECO:0000313" key="5">
    <source>
        <dbReference type="Proteomes" id="UP000256708"/>
    </source>
</evidence>
<dbReference type="InterPro" id="IPR011006">
    <property type="entry name" value="CheY-like_superfamily"/>
</dbReference>
<dbReference type="PROSITE" id="PS50110">
    <property type="entry name" value="RESPONSE_REGULATORY"/>
    <property type="match status" value="1"/>
</dbReference>
<dbReference type="SMART" id="SM00448">
    <property type="entry name" value="REC"/>
    <property type="match status" value="1"/>
</dbReference>
<keyword evidence="5" id="KW-1185">Reference proteome</keyword>
<dbReference type="Gene3D" id="1.20.120.160">
    <property type="entry name" value="HPT domain"/>
    <property type="match status" value="1"/>
</dbReference>
<accession>A0A3D8L9Z6</accession>
<dbReference type="GO" id="GO:0005524">
    <property type="term" value="F:ATP binding"/>
    <property type="evidence" value="ECO:0007669"/>
    <property type="project" value="UniProtKB-KW"/>
</dbReference>
<name>A0A3D8L9Z6_9BACT</name>
<dbReference type="RefSeq" id="WP_115566526.1">
    <property type="nucleotide sequence ID" value="NZ_QRGR01000017.1"/>
</dbReference>
<proteinExistence type="predicted"/>